<evidence type="ECO:0000313" key="1">
    <source>
        <dbReference type="EMBL" id="KAG5675792.1"/>
    </source>
</evidence>
<evidence type="ECO:0000313" key="2">
    <source>
        <dbReference type="Proteomes" id="UP001107558"/>
    </source>
</evidence>
<keyword evidence="2" id="KW-1185">Reference proteome</keyword>
<reference evidence="1" key="1">
    <citation type="submission" date="2021-03" db="EMBL/GenBank/DDBJ databases">
        <title>Chromosome level genome of the anhydrobiotic midge Polypedilum vanderplanki.</title>
        <authorList>
            <person name="Yoshida Y."/>
            <person name="Kikawada T."/>
            <person name="Gusev O."/>
        </authorList>
    </citation>
    <scope>NUCLEOTIDE SEQUENCE</scope>
    <source>
        <strain evidence="1">NIAS01</strain>
        <tissue evidence="1">Whole body or cell culture</tissue>
    </source>
</reference>
<sequence length="276" mass="31335">MSRNCSPCVMPLASKLMQQTKDYCSCSIDSSSRKSCQVSCPLSKEKSVCDLDCNEEYTPSGMQPPKTSGPLGKDFECCTTYAPCGCWDTCRPEDHQVKKCFEACNTCAPIAPFGPYGPWTKVGPSKFPIVRSEYIKKVYPNKRRTRTRDGKKCKIDQPMGKMRPWPLAGSCRYAGRPFGPCRPTNAYRSRGPFGIWWTFGCDPEYVQRPDTPAQPCWKYARAGRRPCTPCYRPLFRPCKNKCVANMECKYVEMDDQVRCNQDCTNVNDIEPKNEMS</sequence>
<gene>
    <name evidence="1" type="ORF">PVAND_005666</name>
</gene>
<protein>
    <submittedName>
        <fullName evidence="1">Uncharacterized protein</fullName>
    </submittedName>
</protein>
<accession>A0A9J6C1M5</accession>
<dbReference type="OrthoDB" id="10372925at2759"/>
<proteinExistence type="predicted"/>
<dbReference type="AlphaFoldDB" id="A0A9J6C1M5"/>
<comment type="caution">
    <text evidence="1">The sequence shown here is derived from an EMBL/GenBank/DDBJ whole genome shotgun (WGS) entry which is preliminary data.</text>
</comment>
<dbReference type="Proteomes" id="UP001107558">
    <property type="component" value="Chromosome 2"/>
</dbReference>
<organism evidence="1 2">
    <name type="scientific">Polypedilum vanderplanki</name>
    <name type="common">Sleeping chironomid midge</name>
    <dbReference type="NCBI Taxonomy" id="319348"/>
    <lineage>
        <taxon>Eukaryota</taxon>
        <taxon>Metazoa</taxon>
        <taxon>Ecdysozoa</taxon>
        <taxon>Arthropoda</taxon>
        <taxon>Hexapoda</taxon>
        <taxon>Insecta</taxon>
        <taxon>Pterygota</taxon>
        <taxon>Neoptera</taxon>
        <taxon>Endopterygota</taxon>
        <taxon>Diptera</taxon>
        <taxon>Nematocera</taxon>
        <taxon>Chironomoidea</taxon>
        <taxon>Chironomidae</taxon>
        <taxon>Chironominae</taxon>
        <taxon>Polypedilum</taxon>
        <taxon>Polypedilum</taxon>
    </lineage>
</organism>
<name>A0A9J6C1M5_POLVA</name>
<dbReference type="EMBL" id="JADBJN010000002">
    <property type="protein sequence ID" value="KAG5675792.1"/>
    <property type="molecule type" value="Genomic_DNA"/>
</dbReference>